<feature type="domain" description="Arginyl tRNA synthetase N-terminal" evidence="12">
    <location>
        <begin position="1"/>
        <end position="84"/>
    </location>
</feature>
<sequence length="601" mass="67227">MTLLQQIRAVWDPFLDDEMVRMIRPSSDPKYGDYQANFAMSMAKQLGKAPRDLASELVIKVPTGPELMFEKLEVAGGGFINMTLSASFLQSALRAMSADAQLGISPPEKPLTVVIDYSGPNVAKPLHVGHLRSTIIGEALSRIYRFLGHTVIGDNHLGDWGTQFGILLYGYKHFLDAEAYQADPVRELARLYVHVRSLFVKKDEDSEDDGPVADPVAEACRFETAKLHEGDPENRALWQQFMPHCLKEIHDIYERLDVHFDTEHGESYYQPQLASVVEDMLAKGIAKESQGAVVIPNAKGVIPQSDEERKTEEPPALVRKRDGAFTYTTTDLATIRYRADNYQPDRLLYVVDFRQELHFRTLFAQAARWGYGHIDMRHLKFGSVLGKDGKPISTRKGGGFELGDLLDEAVRMGASKYAQTRKERLERGEDVPEMSPEQQRDIAEVVGVGAVKYADLSSNRESNYVFDFDKMLATEGNTSTYMQYAYVRCRGIFRKGGIDADALRASQPTMIIGTAAEKALALQLLRFGDALQAAASGAVPHLISAYLWDLAKSYSTFFVNCPVLKAETEELRDSRLILCDLTARVIQKSLHLLGIRTVEMM</sequence>
<keyword evidence="4 9" id="KW-0547">Nucleotide-binding</keyword>
<evidence type="ECO:0000259" key="11">
    <source>
        <dbReference type="SMART" id="SM00836"/>
    </source>
</evidence>
<accession>A0A6C2YKY7</accession>
<dbReference type="InterPro" id="IPR035684">
    <property type="entry name" value="ArgRS_core"/>
</dbReference>
<dbReference type="GO" id="GO:0005524">
    <property type="term" value="F:ATP binding"/>
    <property type="evidence" value="ECO:0007669"/>
    <property type="project" value="UniProtKB-UniRule"/>
</dbReference>
<evidence type="ECO:0000256" key="6">
    <source>
        <dbReference type="ARBA" id="ARBA00022917"/>
    </source>
</evidence>
<dbReference type="GO" id="GO:0004814">
    <property type="term" value="F:arginine-tRNA ligase activity"/>
    <property type="evidence" value="ECO:0007669"/>
    <property type="project" value="UniProtKB-UniRule"/>
</dbReference>
<dbReference type="EC" id="6.1.1.19" evidence="9"/>
<evidence type="ECO:0000256" key="9">
    <source>
        <dbReference type="HAMAP-Rule" id="MF_00123"/>
    </source>
</evidence>
<evidence type="ECO:0000256" key="1">
    <source>
        <dbReference type="ARBA" id="ARBA00005594"/>
    </source>
</evidence>
<dbReference type="HAMAP" id="MF_00123">
    <property type="entry name" value="Arg_tRNA_synth"/>
    <property type="match status" value="1"/>
</dbReference>
<evidence type="ECO:0000256" key="10">
    <source>
        <dbReference type="RuleBase" id="RU363038"/>
    </source>
</evidence>
<organism evidence="13">
    <name type="scientific">Tuwongella immobilis</name>
    <dbReference type="NCBI Taxonomy" id="692036"/>
    <lineage>
        <taxon>Bacteria</taxon>
        <taxon>Pseudomonadati</taxon>
        <taxon>Planctomycetota</taxon>
        <taxon>Planctomycetia</taxon>
        <taxon>Gemmatales</taxon>
        <taxon>Gemmataceae</taxon>
        <taxon>Tuwongella</taxon>
    </lineage>
</organism>
<dbReference type="InterPro" id="IPR001412">
    <property type="entry name" value="aa-tRNA-synth_I_CS"/>
</dbReference>
<evidence type="ECO:0000256" key="3">
    <source>
        <dbReference type="ARBA" id="ARBA00022598"/>
    </source>
</evidence>
<gene>
    <name evidence="9" type="primary">argS</name>
    <name evidence="13" type="ORF">GMBLW1_19230</name>
</gene>
<dbReference type="SMART" id="SM00836">
    <property type="entry name" value="DALR_1"/>
    <property type="match status" value="1"/>
</dbReference>
<dbReference type="GO" id="GO:0006420">
    <property type="term" value="P:arginyl-tRNA aminoacylation"/>
    <property type="evidence" value="ECO:0007669"/>
    <property type="project" value="UniProtKB-UniRule"/>
</dbReference>
<dbReference type="SMART" id="SM01016">
    <property type="entry name" value="Arg_tRNA_synt_N"/>
    <property type="match status" value="1"/>
</dbReference>
<dbReference type="CDD" id="cd00671">
    <property type="entry name" value="ArgRS_core"/>
    <property type="match status" value="1"/>
</dbReference>
<dbReference type="Pfam" id="PF03485">
    <property type="entry name" value="Arg_tRNA_synt_N"/>
    <property type="match status" value="1"/>
</dbReference>
<comment type="similarity">
    <text evidence="1 9 10">Belongs to the class-I aminoacyl-tRNA synthetase family.</text>
</comment>
<proteinExistence type="inferred from homology"/>
<dbReference type="InterPro" id="IPR001278">
    <property type="entry name" value="Arg-tRNA-ligase"/>
</dbReference>
<dbReference type="EMBL" id="LR593887">
    <property type="protein sequence ID" value="VTS00198.1"/>
    <property type="molecule type" value="Genomic_DNA"/>
</dbReference>
<dbReference type="PROSITE" id="PS00178">
    <property type="entry name" value="AA_TRNA_LIGASE_I"/>
    <property type="match status" value="1"/>
</dbReference>
<dbReference type="InterPro" id="IPR008909">
    <property type="entry name" value="DALR_anticod-bd"/>
</dbReference>
<dbReference type="InterPro" id="IPR014729">
    <property type="entry name" value="Rossmann-like_a/b/a_fold"/>
</dbReference>
<protein>
    <recommendedName>
        <fullName evidence="9">Arginine--tRNA ligase</fullName>
        <ecNumber evidence="9">6.1.1.19</ecNumber>
    </recommendedName>
    <alternativeName>
        <fullName evidence="9">Arginyl-tRNA synthetase</fullName>
        <shortName evidence="9">ArgRS</shortName>
    </alternativeName>
</protein>
<dbReference type="SUPFAM" id="SSF52374">
    <property type="entry name" value="Nucleotidylyl transferase"/>
    <property type="match status" value="1"/>
</dbReference>
<dbReference type="CDD" id="cd07956">
    <property type="entry name" value="Anticodon_Ia_Arg"/>
    <property type="match status" value="1"/>
</dbReference>
<dbReference type="InParanoid" id="A0A6C2YKY7"/>
<dbReference type="NCBIfam" id="TIGR00456">
    <property type="entry name" value="argS"/>
    <property type="match status" value="1"/>
</dbReference>
<dbReference type="PANTHER" id="PTHR11956">
    <property type="entry name" value="ARGINYL-TRNA SYNTHETASE"/>
    <property type="match status" value="1"/>
</dbReference>
<dbReference type="InterPro" id="IPR009080">
    <property type="entry name" value="tRNAsynth_Ia_anticodon-bd"/>
</dbReference>
<dbReference type="Proteomes" id="UP000464378">
    <property type="component" value="Chromosome"/>
</dbReference>
<keyword evidence="2 9" id="KW-0963">Cytoplasm</keyword>
<dbReference type="EMBL" id="LR586016">
    <property type="protein sequence ID" value="VIP02037.1"/>
    <property type="molecule type" value="Genomic_DNA"/>
</dbReference>
<keyword evidence="6 9" id="KW-0648">Protein biosynthesis</keyword>
<dbReference type="GO" id="GO:0005737">
    <property type="term" value="C:cytoplasm"/>
    <property type="evidence" value="ECO:0007669"/>
    <property type="project" value="UniProtKB-SubCell"/>
</dbReference>
<dbReference type="Pfam" id="PF05746">
    <property type="entry name" value="DALR_1"/>
    <property type="match status" value="1"/>
</dbReference>
<dbReference type="FunFam" id="3.40.50.620:FF:000116">
    <property type="entry name" value="Arginine--tRNA ligase"/>
    <property type="match status" value="1"/>
</dbReference>
<evidence type="ECO:0000259" key="12">
    <source>
        <dbReference type="SMART" id="SM01016"/>
    </source>
</evidence>
<comment type="subcellular location">
    <subcellularLocation>
        <location evidence="9">Cytoplasm</location>
    </subcellularLocation>
</comment>
<keyword evidence="3 9" id="KW-0436">Ligase</keyword>
<evidence type="ECO:0000256" key="8">
    <source>
        <dbReference type="ARBA" id="ARBA00049339"/>
    </source>
</evidence>
<evidence type="ECO:0000256" key="7">
    <source>
        <dbReference type="ARBA" id="ARBA00023146"/>
    </source>
</evidence>
<dbReference type="KEGG" id="tim:GMBLW1_19230"/>
<dbReference type="SUPFAM" id="SSF55190">
    <property type="entry name" value="Arginyl-tRNA synthetase (ArgRS), N-terminal 'additional' domain"/>
    <property type="match status" value="1"/>
</dbReference>
<name>A0A6C2YKY7_9BACT</name>
<evidence type="ECO:0000256" key="4">
    <source>
        <dbReference type="ARBA" id="ARBA00022741"/>
    </source>
</evidence>
<comment type="catalytic activity">
    <reaction evidence="8 9">
        <text>tRNA(Arg) + L-arginine + ATP = L-arginyl-tRNA(Arg) + AMP + diphosphate</text>
        <dbReference type="Rhea" id="RHEA:20301"/>
        <dbReference type="Rhea" id="RHEA-COMP:9658"/>
        <dbReference type="Rhea" id="RHEA-COMP:9673"/>
        <dbReference type="ChEBI" id="CHEBI:30616"/>
        <dbReference type="ChEBI" id="CHEBI:32682"/>
        <dbReference type="ChEBI" id="CHEBI:33019"/>
        <dbReference type="ChEBI" id="CHEBI:78442"/>
        <dbReference type="ChEBI" id="CHEBI:78513"/>
        <dbReference type="ChEBI" id="CHEBI:456215"/>
        <dbReference type="EC" id="6.1.1.19"/>
    </reaction>
</comment>
<dbReference type="PANTHER" id="PTHR11956:SF5">
    <property type="entry name" value="ARGININE--TRNA LIGASE, CYTOPLASMIC"/>
    <property type="match status" value="1"/>
</dbReference>
<evidence type="ECO:0000313" key="13">
    <source>
        <dbReference type="EMBL" id="VIP02037.1"/>
    </source>
</evidence>
<dbReference type="InterPro" id="IPR005148">
    <property type="entry name" value="Arg-tRNA-synth_N"/>
</dbReference>
<feature type="short sequence motif" description="'HIGH' region" evidence="9">
    <location>
        <begin position="120"/>
        <end position="130"/>
    </location>
</feature>
<evidence type="ECO:0000313" key="14">
    <source>
        <dbReference type="Proteomes" id="UP000464378"/>
    </source>
</evidence>
<keyword evidence="7 9" id="KW-0030">Aminoacyl-tRNA synthetase</keyword>
<dbReference type="InterPro" id="IPR036695">
    <property type="entry name" value="Arg-tRNA-synth_N_sf"/>
</dbReference>
<dbReference type="SUPFAM" id="SSF47323">
    <property type="entry name" value="Anticodon-binding domain of a subclass of class I aminoacyl-tRNA synthetases"/>
    <property type="match status" value="1"/>
</dbReference>
<dbReference type="Gene3D" id="3.40.50.620">
    <property type="entry name" value="HUPs"/>
    <property type="match status" value="1"/>
</dbReference>
<dbReference type="Pfam" id="PF00750">
    <property type="entry name" value="tRNA-synt_1d"/>
    <property type="match status" value="1"/>
</dbReference>
<dbReference type="Gene3D" id="3.30.1360.70">
    <property type="entry name" value="Arginyl tRNA synthetase N-terminal domain"/>
    <property type="match status" value="1"/>
</dbReference>
<comment type="subunit">
    <text evidence="9">Monomer.</text>
</comment>
<evidence type="ECO:0000256" key="2">
    <source>
        <dbReference type="ARBA" id="ARBA00022490"/>
    </source>
</evidence>
<dbReference type="PRINTS" id="PR01038">
    <property type="entry name" value="TRNASYNTHARG"/>
</dbReference>
<dbReference type="AlphaFoldDB" id="A0A6C2YKY7"/>
<evidence type="ECO:0000256" key="5">
    <source>
        <dbReference type="ARBA" id="ARBA00022840"/>
    </source>
</evidence>
<dbReference type="FunCoup" id="A0A6C2YKY7">
    <property type="interactions" value="494"/>
</dbReference>
<keyword evidence="14" id="KW-1185">Reference proteome</keyword>
<reference evidence="13" key="1">
    <citation type="submission" date="2019-04" db="EMBL/GenBank/DDBJ databases">
        <authorList>
            <consortium name="Science for Life Laboratories"/>
        </authorList>
    </citation>
    <scope>NUCLEOTIDE SEQUENCE</scope>
    <source>
        <strain evidence="13">MBLW1</strain>
    </source>
</reference>
<feature type="domain" description="DALR anticodon binding" evidence="11">
    <location>
        <begin position="482"/>
        <end position="601"/>
    </location>
</feature>
<keyword evidence="5 9" id="KW-0067">ATP-binding</keyword>
<dbReference type="Gene3D" id="1.10.730.10">
    <property type="entry name" value="Isoleucyl-tRNA Synthetase, Domain 1"/>
    <property type="match status" value="1"/>
</dbReference>